<dbReference type="PROSITE" id="PS51063">
    <property type="entry name" value="HTH_CRP_2"/>
    <property type="match status" value="1"/>
</dbReference>
<sequence>MKTILENDNEFICNIQAPCFQRLANEEIDLIRSSKTQVLFRKGENLTKQGAFASYVLFIISGIAKQHIEGDGNKSYSLRMVTPGEFVGLSSVFTKNIYSYSTVAITDVQAFLIENSSIMKVSQSNGEFAISIMRRYSEQNAMLFDIIRTLMYKQMNGRMAETLLYLNGIRVDNAEVFTLLTRKDIAEFAGISTENAVKILKTFEKEGLIALDDKNITLLKIDALEEISKHG</sequence>
<dbReference type="EMBL" id="SLWB01000007">
    <property type="protein sequence ID" value="TCN67616.1"/>
    <property type="molecule type" value="Genomic_DNA"/>
</dbReference>
<gene>
    <name evidence="6" type="ORF">CLV25_10775</name>
</gene>
<dbReference type="GO" id="GO:0005829">
    <property type="term" value="C:cytosol"/>
    <property type="evidence" value="ECO:0007669"/>
    <property type="project" value="TreeGrafter"/>
</dbReference>
<keyword evidence="3" id="KW-0804">Transcription</keyword>
<organism evidence="6 7">
    <name type="scientific">Acetobacteroides hydrogenigenes</name>
    <dbReference type="NCBI Taxonomy" id="979970"/>
    <lineage>
        <taxon>Bacteria</taxon>
        <taxon>Pseudomonadati</taxon>
        <taxon>Bacteroidota</taxon>
        <taxon>Bacteroidia</taxon>
        <taxon>Bacteroidales</taxon>
        <taxon>Rikenellaceae</taxon>
        <taxon>Acetobacteroides</taxon>
    </lineage>
</organism>
<dbReference type="InterPro" id="IPR000595">
    <property type="entry name" value="cNMP-bd_dom"/>
</dbReference>
<dbReference type="Gene3D" id="2.60.120.10">
    <property type="entry name" value="Jelly Rolls"/>
    <property type="match status" value="1"/>
</dbReference>
<evidence type="ECO:0000313" key="6">
    <source>
        <dbReference type="EMBL" id="TCN67616.1"/>
    </source>
</evidence>
<dbReference type="AlphaFoldDB" id="A0A4R2EK14"/>
<dbReference type="GO" id="GO:0003677">
    <property type="term" value="F:DNA binding"/>
    <property type="evidence" value="ECO:0007669"/>
    <property type="project" value="UniProtKB-KW"/>
</dbReference>
<evidence type="ECO:0000259" key="5">
    <source>
        <dbReference type="PROSITE" id="PS51063"/>
    </source>
</evidence>
<dbReference type="SUPFAM" id="SSF46785">
    <property type="entry name" value="Winged helix' DNA-binding domain"/>
    <property type="match status" value="1"/>
</dbReference>
<dbReference type="Pfam" id="PF00027">
    <property type="entry name" value="cNMP_binding"/>
    <property type="match status" value="1"/>
</dbReference>
<dbReference type="SUPFAM" id="SSF51206">
    <property type="entry name" value="cAMP-binding domain-like"/>
    <property type="match status" value="1"/>
</dbReference>
<feature type="domain" description="HTH crp-type" evidence="5">
    <location>
        <begin position="153"/>
        <end position="222"/>
    </location>
</feature>
<evidence type="ECO:0000313" key="7">
    <source>
        <dbReference type="Proteomes" id="UP000294830"/>
    </source>
</evidence>
<dbReference type="InterPro" id="IPR036388">
    <property type="entry name" value="WH-like_DNA-bd_sf"/>
</dbReference>
<reference evidence="6 7" key="1">
    <citation type="submission" date="2019-03" db="EMBL/GenBank/DDBJ databases">
        <title>Genomic Encyclopedia of Archaeal and Bacterial Type Strains, Phase II (KMG-II): from individual species to whole genera.</title>
        <authorList>
            <person name="Goeker M."/>
        </authorList>
    </citation>
    <scope>NUCLEOTIDE SEQUENCE [LARGE SCALE GENOMIC DNA]</scope>
    <source>
        <strain evidence="6 7">RL-C</strain>
    </source>
</reference>
<dbReference type="GO" id="GO:0003700">
    <property type="term" value="F:DNA-binding transcription factor activity"/>
    <property type="evidence" value="ECO:0007669"/>
    <property type="project" value="TreeGrafter"/>
</dbReference>
<dbReference type="PROSITE" id="PS50042">
    <property type="entry name" value="CNMP_BINDING_3"/>
    <property type="match status" value="1"/>
</dbReference>
<dbReference type="SMART" id="SM00100">
    <property type="entry name" value="cNMP"/>
    <property type="match status" value="1"/>
</dbReference>
<dbReference type="InterPro" id="IPR036390">
    <property type="entry name" value="WH_DNA-bd_sf"/>
</dbReference>
<keyword evidence="2" id="KW-0238">DNA-binding</keyword>
<dbReference type="InterPro" id="IPR050397">
    <property type="entry name" value="Env_Response_Regulators"/>
</dbReference>
<protein>
    <submittedName>
        <fullName evidence="6">CRP/FNR family transcriptional regulator</fullName>
    </submittedName>
</protein>
<dbReference type="Proteomes" id="UP000294830">
    <property type="component" value="Unassembled WGS sequence"/>
</dbReference>
<evidence type="ECO:0000256" key="2">
    <source>
        <dbReference type="ARBA" id="ARBA00023125"/>
    </source>
</evidence>
<dbReference type="PANTHER" id="PTHR24567">
    <property type="entry name" value="CRP FAMILY TRANSCRIPTIONAL REGULATORY PROTEIN"/>
    <property type="match status" value="1"/>
</dbReference>
<feature type="domain" description="Cyclic nucleotide-binding" evidence="4">
    <location>
        <begin position="19"/>
        <end position="139"/>
    </location>
</feature>
<accession>A0A4R2EK14</accession>
<dbReference type="Gene3D" id="1.10.10.10">
    <property type="entry name" value="Winged helix-like DNA-binding domain superfamily/Winged helix DNA-binding domain"/>
    <property type="match status" value="1"/>
</dbReference>
<keyword evidence="7" id="KW-1185">Reference proteome</keyword>
<dbReference type="PANTHER" id="PTHR24567:SF28">
    <property type="entry name" value="LISTERIOLYSIN REGULATORY PROTEIN"/>
    <property type="match status" value="1"/>
</dbReference>
<dbReference type="InterPro" id="IPR018490">
    <property type="entry name" value="cNMP-bd_dom_sf"/>
</dbReference>
<dbReference type="SMART" id="SM00419">
    <property type="entry name" value="HTH_CRP"/>
    <property type="match status" value="1"/>
</dbReference>
<name>A0A4R2EK14_9BACT</name>
<evidence type="ECO:0000256" key="1">
    <source>
        <dbReference type="ARBA" id="ARBA00023015"/>
    </source>
</evidence>
<proteinExistence type="predicted"/>
<dbReference type="CDD" id="cd00038">
    <property type="entry name" value="CAP_ED"/>
    <property type="match status" value="1"/>
</dbReference>
<keyword evidence="1" id="KW-0805">Transcription regulation</keyword>
<evidence type="ECO:0000259" key="4">
    <source>
        <dbReference type="PROSITE" id="PS50042"/>
    </source>
</evidence>
<dbReference type="InterPro" id="IPR012318">
    <property type="entry name" value="HTH_CRP"/>
</dbReference>
<evidence type="ECO:0000256" key="3">
    <source>
        <dbReference type="ARBA" id="ARBA00023163"/>
    </source>
</evidence>
<dbReference type="InterPro" id="IPR014710">
    <property type="entry name" value="RmlC-like_jellyroll"/>
</dbReference>
<dbReference type="Pfam" id="PF13545">
    <property type="entry name" value="HTH_Crp_2"/>
    <property type="match status" value="1"/>
</dbReference>
<comment type="caution">
    <text evidence="6">The sequence shown here is derived from an EMBL/GenBank/DDBJ whole genome shotgun (WGS) entry which is preliminary data.</text>
</comment>
<dbReference type="OrthoDB" id="1118445at2"/>
<dbReference type="RefSeq" id="WP_131839253.1">
    <property type="nucleotide sequence ID" value="NZ_SLWB01000007.1"/>
</dbReference>